<organism evidence="3 4">
    <name type="scientific">Arthrobacter cupressi</name>
    <dbReference type="NCBI Taxonomy" id="1045773"/>
    <lineage>
        <taxon>Bacteria</taxon>
        <taxon>Bacillati</taxon>
        <taxon>Actinomycetota</taxon>
        <taxon>Actinomycetes</taxon>
        <taxon>Micrococcales</taxon>
        <taxon>Micrococcaceae</taxon>
        <taxon>Arthrobacter</taxon>
    </lineage>
</organism>
<dbReference type="GO" id="GO:0003700">
    <property type="term" value="F:DNA-binding transcription factor activity"/>
    <property type="evidence" value="ECO:0007669"/>
    <property type="project" value="InterPro"/>
</dbReference>
<proteinExistence type="predicted"/>
<dbReference type="OrthoDB" id="5345718at2"/>
<evidence type="ECO:0000256" key="2">
    <source>
        <dbReference type="SAM" id="MobiDB-lite"/>
    </source>
</evidence>
<dbReference type="Gene3D" id="1.10.1660.10">
    <property type="match status" value="1"/>
</dbReference>
<dbReference type="Pfam" id="PF13411">
    <property type="entry name" value="MerR_1"/>
    <property type="match status" value="1"/>
</dbReference>
<feature type="compositionally biased region" description="Basic and acidic residues" evidence="2">
    <location>
        <begin position="123"/>
        <end position="135"/>
    </location>
</feature>
<keyword evidence="4" id="KW-1185">Reference proteome</keyword>
<gene>
    <name evidence="3" type="ORF">SAMN05216555_101234</name>
</gene>
<dbReference type="InterPro" id="IPR009061">
    <property type="entry name" value="DNA-bd_dom_put_sf"/>
</dbReference>
<dbReference type="InterPro" id="IPR047057">
    <property type="entry name" value="MerR_fam"/>
</dbReference>
<sequence>MAGLGGGFSAGEHDGGTAAGADGGAARWAGGRNELGLYAISVAAELVGTGQQNLRLYERKGLLTPERTDGGTRRYSEANLVTLRRIGVLLDEGLNLAGVKLVLELEAANRGLAEDNRGLTEDNRELRADNRGLRKDLKRARGSSQPD</sequence>
<feature type="region of interest" description="Disordered" evidence="2">
    <location>
        <begin position="123"/>
        <end position="147"/>
    </location>
</feature>
<evidence type="ECO:0000256" key="1">
    <source>
        <dbReference type="ARBA" id="ARBA00023125"/>
    </source>
</evidence>
<evidence type="ECO:0000313" key="3">
    <source>
        <dbReference type="EMBL" id="SDI17858.1"/>
    </source>
</evidence>
<accession>A0A1G8IFR7</accession>
<reference evidence="4" key="1">
    <citation type="submission" date="2016-10" db="EMBL/GenBank/DDBJ databases">
        <authorList>
            <person name="Varghese N."/>
            <person name="Submissions S."/>
        </authorList>
    </citation>
    <scope>NUCLEOTIDE SEQUENCE [LARGE SCALE GENOMIC DNA]</scope>
    <source>
        <strain evidence="4">CGMCC 1.10783</strain>
    </source>
</reference>
<dbReference type="InterPro" id="IPR000551">
    <property type="entry name" value="MerR-type_HTH_dom"/>
</dbReference>
<dbReference type="EMBL" id="FNEI01000001">
    <property type="protein sequence ID" value="SDI17858.1"/>
    <property type="molecule type" value="Genomic_DNA"/>
</dbReference>
<dbReference type="SMART" id="SM00422">
    <property type="entry name" value="HTH_MERR"/>
    <property type="match status" value="1"/>
</dbReference>
<dbReference type="GO" id="GO:0003677">
    <property type="term" value="F:DNA binding"/>
    <property type="evidence" value="ECO:0007669"/>
    <property type="project" value="UniProtKB-KW"/>
</dbReference>
<dbReference type="AlphaFoldDB" id="A0A1G8IFR7"/>
<dbReference type="Proteomes" id="UP000182130">
    <property type="component" value="Unassembled WGS sequence"/>
</dbReference>
<protein>
    <submittedName>
        <fullName evidence="3">DNA-binding transcriptional regulator, MerR family</fullName>
    </submittedName>
</protein>
<name>A0A1G8IFR7_9MICC</name>
<dbReference type="PROSITE" id="PS50937">
    <property type="entry name" value="HTH_MERR_2"/>
    <property type="match status" value="1"/>
</dbReference>
<dbReference type="STRING" id="1045773.SAMN05216555_101234"/>
<evidence type="ECO:0000313" key="4">
    <source>
        <dbReference type="Proteomes" id="UP000182130"/>
    </source>
</evidence>
<dbReference type="SUPFAM" id="SSF46955">
    <property type="entry name" value="Putative DNA-binding domain"/>
    <property type="match status" value="1"/>
</dbReference>
<dbReference type="PANTHER" id="PTHR30204:SF58">
    <property type="entry name" value="HTH-TYPE TRANSCRIPTIONAL REGULATOR YFMP"/>
    <property type="match status" value="1"/>
</dbReference>
<dbReference type="RefSeq" id="WP_074586239.1">
    <property type="nucleotide sequence ID" value="NZ_FNEI01000001.1"/>
</dbReference>
<dbReference type="PANTHER" id="PTHR30204">
    <property type="entry name" value="REDOX-CYCLING DRUG-SENSING TRANSCRIPTIONAL ACTIVATOR SOXR"/>
    <property type="match status" value="1"/>
</dbReference>
<keyword evidence="1 3" id="KW-0238">DNA-binding</keyword>